<keyword evidence="10" id="KW-0282">Flagellum</keyword>
<accession>A0ABU0YHW8</accession>
<evidence type="ECO:0000313" key="11">
    <source>
        <dbReference type="Proteomes" id="UP001230156"/>
    </source>
</evidence>
<evidence type="ECO:0000256" key="8">
    <source>
        <dbReference type="ARBA" id="ARBA00037937"/>
    </source>
</evidence>
<evidence type="ECO:0000256" key="1">
    <source>
        <dbReference type="ARBA" id="ARBA00004117"/>
    </source>
</evidence>
<evidence type="ECO:0000256" key="6">
    <source>
        <dbReference type="ARBA" id="ARBA00023136"/>
    </source>
</evidence>
<evidence type="ECO:0000256" key="3">
    <source>
        <dbReference type="ARBA" id="ARBA00022475"/>
    </source>
</evidence>
<sequence>MEFDTYLRFILVLIFVLGLVFALGWVLKRWGISGSALPGKGRRLGVVETAFLGPKHRLILVRRDEVEHLVLIGPTSSEVVESGIVNGKGGARQSFQALVKAETAPRNEGEA</sequence>
<comment type="subcellular location">
    <subcellularLocation>
        <location evidence="1">Bacterial flagellum basal body</location>
    </subcellularLocation>
    <subcellularLocation>
        <location evidence="2">Cell membrane</location>
    </subcellularLocation>
</comment>
<reference evidence="11" key="1">
    <citation type="submission" date="2023-08" db="EMBL/GenBank/DDBJ databases">
        <title>Rhodospirillaceae gen. nov., a novel taxon isolated from the Yangtze River Yuezi River estuary sludge.</title>
        <authorList>
            <person name="Ruan L."/>
        </authorList>
    </citation>
    <scope>NUCLEOTIDE SEQUENCE [LARGE SCALE GENOMIC DNA]</scope>
    <source>
        <strain evidence="11">R-7</strain>
    </source>
</reference>
<dbReference type="Proteomes" id="UP001230156">
    <property type="component" value="Unassembled WGS sequence"/>
</dbReference>
<name>A0ABU0YHW8_9PROT</name>
<dbReference type="Pfam" id="PF04347">
    <property type="entry name" value="FliO"/>
    <property type="match status" value="1"/>
</dbReference>
<keyword evidence="4 9" id="KW-0812">Transmembrane</keyword>
<keyword evidence="10" id="KW-0966">Cell projection</keyword>
<dbReference type="InterPro" id="IPR052205">
    <property type="entry name" value="FliO/MopB"/>
</dbReference>
<keyword evidence="5 9" id="KW-1133">Transmembrane helix</keyword>
<dbReference type="InterPro" id="IPR022781">
    <property type="entry name" value="Flagellar_biosynth_FliO"/>
</dbReference>
<dbReference type="PANTHER" id="PTHR38766:SF1">
    <property type="entry name" value="FLAGELLAR PROTEIN FLIO"/>
    <property type="match status" value="1"/>
</dbReference>
<keyword evidence="3" id="KW-1003">Cell membrane</keyword>
<evidence type="ECO:0000256" key="9">
    <source>
        <dbReference type="SAM" id="Phobius"/>
    </source>
</evidence>
<keyword evidence="10" id="KW-0969">Cilium</keyword>
<dbReference type="PANTHER" id="PTHR38766">
    <property type="entry name" value="FLAGELLAR PROTEIN FLIO"/>
    <property type="match status" value="1"/>
</dbReference>
<keyword evidence="11" id="KW-1185">Reference proteome</keyword>
<evidence type="ECO:0000256" key="7">
    <source>
        <dbReference type="ARBA" id="ARBA00023143"/>
    </source>
</evidence>
<gene>
    <name evidence="10" type="ORF">Q8A70_06510</name>
</gene>
<feature type="transmembrane region" description="Helical" evidence="9">
    <location>
        <begin position="6"/>
        <end position="27"/>
    </location>
</feature>
<evidence type="ECO:0000313" key="10">
    <source>
        <dbReference type="EMBL" id="MDQ7247309.1"/>
    </source>
</evidence>
<proteinExistence type="inferred from homology"/>
<evidence type="ECO:0000256" key="5">
    <source>
        <dbReference type="ARBA" id="ARBA00022989"/>
    </source>
</evidence>
<keyword evidence="7" id="KW-0975">Bacterial flagellum</keyword>
<dbReference type="EMBL" id="JAUYVI010000002">
    <property type="protein sequence ID" value="MDQ7247309.1"/>
    <property type="molecule type" value="Genomic_DNA"/>
</dbReference>
<evidence type="ECO:0000256" key="2">
    <source>
        <dbReference type="ARBA" id="ARBA00004236"/>
    </source>
</evidence>
<comment type="similarity">
    <text evidence="8">Belongs to the FliO/MopB family.</text>
</comment>
<comment type="caution">
    <text evidence="10">The sequence shown here is derived from an EMBL/GenBank/DDBJ whole genome shotgun (WGS) entry which is preliminary data.</text>
</comment>
<keyword evidence="6 9" id="KW-0472">Membrane</keyword>
<evidence type="ECO:0000256" key="4">
    <source>
        <dbReference type="ARBA" id="ARBA00022692"/>
    </source>
</evidence>
<dbReference type="RefSeq" id="WP_379954709.1">
    <property type="nucleotide sequence ID" value="NZ_JAUYVI010000002.1"/>
</dbReference>
<protein>
    <submittedName>
        <fullName evidence="10">Flagellar biosynthetic protein FliO</fullName>
    </submittedName>
</protein>
<organism evidence="10 11">
    <name type="scientific">Dongia sedimenti</name>
    <dbReference type="NCBI Taxonomy" id="3064282"/>
    <lineage>
        <taxon>Bacteria</taxon>
        <taxon>Pseudomonadati</taxon>
        <taxon>Pseudomonadota</taxon>
        <taxon>Alphaproteobacteria</taxon>
        <taxon>Rhodospirillales</taxon>
        <taxon>Dongiaceae</taxon>
        <taxon>Dongia</taxon>
    </lineage>
</organism>